<organism evidence="8">
    <name type="scientific">hydrothermal vent metagenome</name>
    <dbReference type="NCBI Taxonomy" id="652676"/>
    <lineage>
        <taxon>unclassified sequences</taxon>
        <taxon>metagenomes</taxon>
        <taxon>ecological metagenomes</taxon>
    </lineage>
</organism>
<dbReference type="EC" id="3.1.-.-" evidence="8"/>
<dbReference type="GO" id="GO:0016787">
    <property type="term" value="F:hydrolase activity"/>
    <property type="evidence" value="ECO:0007669"/>
    <property type="project" value="UniProtKB-KW"/>
</dbReference>
<sequence length="262" mass="28584">MEDNCTRTAAALSYTTLLSLVPLLAVVFSILAFFPLFSSLIDDIQGYIFSNFVPASNEQLQLHFQQFIETAASSGGVGLMFLMLTSLMLMNTINVALNDIWHVKPKRNLFSALLIYGGVLLLSSILFAASILLTSYVVSLPLIAEGGEAVAGVKNSLLVIAPIAVTVVALLLFYVVVPNCKVSWRVGMVSALLAALLFELAKKGFAWYVLAFPSYTVIYGALAVIPVFLVWIYVSWLVLLLGAEFSRCLTTFEQDHRDGKVT</sequence>
<reference evidence="8" key="1">
    <citation type="submission" date="2018-06" db="EMBL/GenBank/DDBJ databases">
        <authorList>
            <person name="Zhirakovskaya E."/>
        </authorList>
    </citation>
    <scope>NUCLEOTIDE SEQUENCE</scope>
</reference>
<feature type="transmembrane region" description="Helical" evidence="7">
    <location>
        <begin position="109"/>
        <end position="137"/>
    </location>
</feature>
<name>A0A3B0ZCC2_9ZZZZ</name>
<evidence type="ECO:0000256" key="1">
    <source>
        <dbReference type="ARBA" id="ARBA00004651"/>
    </source>
</evidence>
<comment type="subcellular location">
    <subcellularLocation>
        <location evidence="1">Cell membrane</location>
        <topology evidence="1">Multi-pass membrane protein</topology>
    </subcellularLocation>
</comment>
<evidence type="ECO:0000256" key="3">
    <source>
        <dbReference type="ARBA" id="ARBA00022519"/>
    </source>
</evidence>
<accession>A0A3B0ZCC2</accession>
<dbReference type="EMBL" id="UOFQ01000046">
    <property type="protein sequence ID" value="VAW86620.1"/>
    <property type="molecule type" value="Genomic_DNA"/>
</dbReference>
<evidence type="ECO:0000313" key="8">
    <source>
        <dbReference type="EMBL" id="VAW86620.1"/>
    </source>
</evidence>
<keyword evidence="2" id="KW-1003">Cell membrane</keyword>
<dbReference type="PIRSF" id="PIRSF035875">
    <property type="entry name" value="RNase_BN"/>
    <property type="match status" value="1"/>
</dbReference>
<keyword evidence="8" id="KW-0378">Hydrolase</keyword>
<protein>
    <submittedName>
        <fullName evidence="8">Ribonuclease BN</fullName>
        <ecNumber evidence="8">3.1.-.-</ecNumber>
    </submittedName>
</protein>
<evidence type="ECO:0000256" key="4">
    <source>
        <dbReference type="ARBA" id="ARBA00022692"/>
    </source>
</evidence>
<evidence type="ECO:0000256" key="2">
    <source>
        <dbReference type="ARBA" id="ARBA00022475"/>
    </source>
</evidence>
<feature type="transmembrane region" description="Helical" evidence="7">
    <location>
        <begin position="216"/>
        <end position="241"/>
    </location>
</feature>
<dbReference type="InterPro" id="IPR017039">
    <property type="entry name" value="Virul_fac_BrkB"/>
</dbReference>
<feature type="transmembrane region" description="Helical" evidence="7">
    <location>
        <begin position="12"/>
        <end position="37"/>
    </location>
</feature>
<dbReference type="InterPro" id="IPR023679">
    <property type="entry name" value="UPF0761_bac"/>
</dbReference>
<dbReference type="AlphaFoldDB" id="A0A3B0ZCC2"/>
<feature type="transmembrane region" description="Helical" evidence="7">
    <location>
        <begin position="77"/>
        <end position="97"/>
    </location>
</feature>
<dbReference type="Pfam" id="PF03631">
    <property type="entry name" value="Virul_fac_BrkB"/>
    <property type="match status" value="1"/>
</dbReference>
<dbReference type="PANTHER" id="PTHR30213:SF0">
    <property type="entry name" value="UPF0761 MEMBRANE PROTEIN YIHY"/>
    <property type="match status" value="1"/>
</dbReference>
<keyword evidence="6 7" id="KW-0472">Membrane</keyword>
<keyword evidence="3" id="KW-0997">Cell inner membrane</keyword>
<evidence type="ECO:0000256" key="7">
    <source>
        <dbReference type="SAM" id="Phobius"/>
    </source>
</evidence>
<dbReference type="GO" id="GO:0005886">
    <property type="term" value="C:plasma membrane"/>
    <property type="evidence" value="ECO:0007669"/>
    <property type="project" value="UniProtKB-SubCell"/>
</dbReference>
<evidence type="ECO:0000256" key="5">
    <source>
        <dbReference type="ARBA" id="ARBA00022989"/>
    </source>
</evidence>
<dbReference type="NCBIfam" id="TIGR00765">
    <property type="entry name" value="yihY_not_rbn"/>
    <property type="match status" value="1"/>
</dbReference>
<feature type="transmembrane region" description="Helical" evidence="7">
    <location>
        <begin position="157"/>
        <end position="177"/>
    </location>
</feature>
<gene>
    <name evidence="8" type="ORF">MNBD_GAMMA17-348</name>
</gene>
<dbReference type="HAMAP" id="MF_00672">
    <property type="entry name" value="UPF0761"/>
    <property type="match status" value="1"/>
</dbReference>
<proteinExistence type="inferred from homology"/>
<dbReference type="PANTHER" id="PTHR30213">
    <property type="entry name" value="INNER MEMBRANE PROTEIN YHJD"/>
    <property type="match status" value="1"/>
</dbReference>
<keyword evidence="4 7" id="KW-0812">Transmembrane</keyword>
<evidence type="ECO:0000256" key="6">
    <source>
        <dbReference type="ARBA" id="ARBA00023136"/>
    </source>
</evidence>
<keyword evidence="5 7" id="KW-1133">Transmembrane helix</keyword>
<feature type="transmembrane region" description="Helical" evidence="7">
    <location>
        <begin position="189"/>
        <end position="210"/>
    </location>
</feature>